<dbReference type="AlphaFoldDB" id="A0A8C6ZKQ1"/>
<protein>
    <submittedName>
        <fullName evidence="8">Solute carrier family 29 member 1 (Augustine blood group)</fullName>
    </submittedName>
</protein>
<gene>
    <name evidence="8" type="primary">SLC29A1</name>
</gene>
<evidence type="ECO:0000313" key="8">
    <source>
        <dbReference type="Ensembl" id="ENSNPEP00000012845.1"/>
    </source>
</evidence>
<organism evidence="8 9">
    <name type="scientific">Nothoprocta perdicaria</name>
    <name type="common">Chilean tinamou</name>
    <name type="synonym">Crypturus perdicarius</name>
    <dbReference type="NCBI Taxonomy" id="30464"/>
    <lineage>
        <taxon>Eukaryota</taxon>
        <taxon>Metazoa</taxon>
        <taxon>Chordata</taxon>
        <taxon>Craniata</taxon>
        <taxon>Vertebrata</taxon>
        <taxon>Euteleostomi</taxon>
        <taxon>Archelosauria</taxon>
        <taxon>Archosauria</taxon>
        <taxon>Dinosauria</taxon>
        <taxon>Saurischia</taxon>
        <taxon>Theropoda</taxon>
        <taxon>Coelurosauria</taxon>
        <taxon>Aves</taxon>
        <taxon>Palaeognathae</taxon>
        <taxon>Tinamiformes</taxon>
        <taxon>Tinamidae</taxon>
        <taxon>Nothoprocta</taxon>
    </lineage>
</organism>
<evidence type="ECO:0000256" key="4">
    <source>
        <dbReference type="ARBA" id="ARBA00022692"/>
    </source>
</evidence>
<feature type="transmembrane region" description="Helical" evidence="7">
    <location>
        <begin position="73"/>
        <end position="91"/>
    </location>
</feature>
<reference evidence="8" key="1">
    <citation type="submission" date="2025-08" db="UniProtKB">
        <authorList>
            <consortium name="Ensembl"/>
        </authorList>
    </citation>
    <scope>IDENTIFICATION</scope>
</reference>
<feature type="transmembrane region" description="Helical" evidence="7">
    <location>
        <begin position="126"/>
        <end position="146"/>
    </location>
</feature>
<dbReference type="GO" id="GO:0005337">
    <property type="term" value="F:nucleoside transmembrane transporter activity"/>
    <property type="evidence" value="ECO:0007669"/>
    <property type="project" value="InterPro"/>
</dbReference>
<keyword evidence="6 7" id="KW-0472">Membrane</keyword>
<evidence type="ECO:0000256" key="2">
    <source>
        <dbReference type="ARBA" id="ARBA00007965"/>
    </source>
</evidence>
<dbReference type="PANTHER" id="PTHR10332:SF9">
    <property type="entry name" value="EQUILIBRATIVE NUCLEOSIDE TRANSPORTER 1"/>
    <property type="match status" value="1"/>
</dbReference>
<feature type="transmembrane region" description="Helical" evidence="7">
    <location>
        <begin position="103"/>
        <end position="120"/>
    </location>
</feature>
<feature type="transmembrane region" description="Helical" evidence="7">
    <location>
        <begin position="12"/>
        <end position="32"/>
    </location>
</feature>
<sequence>MTTRDGPQDRYKGVWLIFFILGLGTLLPWNFFMIARKYFIDRLADPENVNCFSNETARATLPCSYLQSMFDNFMTLCAMVPLLVFTCLNSFIHQRIPQQIRMLGSLVAIGLVFLITAVMVKVTMEPLPFFVFTMISIVFINCEWGMGRKEKASASNSCANQRPSCTAAANRAG</sequence>
<dbReference type="GO" id="GO:0015862">
    <property type="term" value="P:uridine transmembrane transport"/>
    <property type="evidence" value="ECO:0007669"/>
    <property type="project" value="TreeGrafter"/>
</dbReference>
<evidence type="ECO:0000256" key="7">
    <source>
        <dbReference type="SAM" id="Phobius"/>
    </source>
</evidence>
<proteinExistence type="inferred from homology"/>
<name>A0A8C6ZKQ1_NOTPE</name>
<evidence type="ECO:0000256" key="3">
    <source>
        <dbReference type="ARBA" id="ARBA00022448"/>
    </source>
</evidence>
<keyword evidence="3" id="KW-0813">Transport</keyword>
<keyword evidence="5 7" id="KW-1133">Transmembrane helix</keyword>
<dbReference type="Proteomes" id="UP000694420">
    <property type="component" value="Unplaced"/>
</dbReference>
<evidence type="ECO:0000256" key="1">
    <source>
        <dbReference type="ARBA" id="ARBA00004141"/>
    </source>
</evidence>
<keyword evidence="9" id="KW-1185">Reference proteome</keyword>
<evidence type="ECO:0000256" key="6">
    <source>
        <dbReference type="ARBA" id="ARBA00023136"/>
    </source>
</evidence>
<dbReference type="PANTHER" id="PTHR10332">
    <property type="entry name" value="EQUILIBRATIVE NUCLEOSIDE TRANSPORTER"/>
    <property type="match status" value="1"/>
</dbReference>
<accession>A0A8C6ZKQ1</accession>
<dbReference type="Ensembl" id="ENSNPET00000013162.1">
    <property type="protein sequence ID" value="ENSNPEP00000012845.1"/>
    <property type="gene ID" value="ENSNPEG00000008885.1"/>
</dbReference>
<evidence type="ECO:0000313" key="9">
    <source>
        <dbReference type="Proteomes" id="UP000694420"/>
    </source>
</evidence>
<comment type="subcellular location">
    <subcellularLocation>
        <location evidence="1">Membrane</location>
        <topology evidence="1">Multi-pass membrane protein</topology>
    </subcellularLocation>
</comment>
<evidence type="ECO:0000256" key="5">
    <source>
        <dbReference type="ARBA" id="ARBA00022989"/>
    </source>
</evidence>
<keyword evidence="4 7" id="KW-0812">Transmembrane</keyword>
<dbReference type="GO" id="GO:0005886">
    <property type="term" value="C:plasma membrane"/>
    <property type="evidence" value="ECO:0007669"/>
    <property type="project" value="TreeGrafter"/>
</dbReference>
<dbReference type="InterPro" id="IPR002259">
    <property type="entry name" value="Eqnu_transpt"/>
</dbReference>
<comment type="similarity">
    <text evidence="2">Belongs to the SLC29A/ENT transporter (TC 2.A.57) family.</text>
</comment>
<reference evidence="8" key="2">
    <citation type="submission" date="2025-09" db="UniProtKB">
        <authorList>
            <consortium name="Ensembl"/>
        </authorList>
    </citation>
    <scope>IDENTIFICATION</scope>
</reference>